<sequence>MATIPILQENNLESVYMIWLDAAVNQLQHNIDAQQQIQSIINHLKIFQNIQDCEKYINQISKDDRILLIVSGQLGQEIVPRIHHYRQIFSIYVYCMNKAKNEEWAKHFHKVICEK</sequence>
<dbReference type="EMBL" id="CAJNOO010001583">
    <property type="protein sequence ID" value="CAF1173769.1"/>
    <property type="molecule type" value="Genomic_DNA"/>
</dbReference>
<gene>
    <name evidence="1" type="ORF">RFH988_LOCUS23123</name>
</gene>
<name>A0A814UDG8_9BILA</name>
<reference evidence="1" key="1">
    <citation type="submission" date="2021-02" db="EMBL/GenBank/DDBJ databases">
        <authorList>
            <person name="Nowell W R."/>
        </authorList>
    </citation>
    <scope>NUCLEOTIDE SEQUENCE</scope>
</reference>
<proteinExistence type="predicted"/>
<dbReference type="OrthoDB" id="10057301at2759"/>
<organism evidence="1 2">
    <name type="scientific">Rotaria sordida</name>
    <dbReference type="NCBI Taxonomy" id="392033"/>
    <lineage>
        <taxon>Eukaryota</taxon>
        <taxon>Metazoa</taxon>
        <taxon>Spiralia</taxon>
        <taxon>Gnathifera</taxon>
        <taxon>Rotifera</taxon>
        <taxon>Eurotatoria</taxon>
        <taxon>Bdelloidea</taxon>
        <taxon>Philodinida</taxon>
        <taxon>Philodinidae</taxon>
        <taxon>Rotaria</taxon>
    </lineage>
</organism>
<dbReference type="AlphaFoldDB" id="A0A814UDG8"/>
<accession>A0A814UDG8</accession>
<dbReference type="Proteomes" id="UP000663882">
    <property type="component" value="Unassembled WGS sequence"/>
</dbReference>
<evidence type="ECO:0000313" key="2">
    <source>
        <dbReference type="Proteomes" id="UP000663882"/>
    </source>
</evidence>
<comment type="caution">
    <text evidence="1">The sequence shown here is derived from an EMBL/GenBank/DDBJ whole genome shotgun (WGS) entry which is preliminary data.</text>
</comment>
<evidence type="ECO:0000313" key="1">
    <source>
        <dbReference type="EMBL" id="CAF1173769.1"/>
    </source>
</evidence>
<protein>
    <submittedName>
        <fullName evidence="1">Uncharacterized protein</fullName>
    </submittedName>
</protein>